<name>A0A2N3Y7I3_SACSN</name>
<protein>
    <submittedName>
        <fullName evidence="2">Uncharacterized protein</fullName>
    </submittedName>
</protein>
<reference evidence="2" key="1">
    <citation type="submission" date="2017-12" db="EMBL/GenBank/DDBJ databases">
        <title>Sequencing the genomes of 1000 Actinobacteria strains.</title>
        <authorList>
            <person name="Klenk H.-P."/>
        </authorList>
    </citation>
    <scope>NUCLEOTIDE SEQUENCE [LARGE SCALE GENOMIC DNA]</scope>
    <source>
        <strain evidence="2">DSM 44228</strain>
    </source>
</reference>
<dbReference type="AlphaFoldDB" id="A0A2N3Y7I3"/>
<dbReference type="RefSeq" id="WP_083822108.1">
    <property type="nucleotide sequence ID" value="NZ_CP061007.1"/>
</dbReference>
<evidence type="ECO:0000313" key="2">
    <source>
        <dbReference type="EMBL" id="PKW18823.1"/>
    </source>
</evidence>
<evidence type="ECO:0000313" key="3">
    <source>
        <dbReference type="Proteomes" id="UP000233786"/>
    </source>
</evidence>
<dbReference type="Proteomes" id="UP000233786">
    <property type="component" value="Unassembled WGS sequence"/>
</dbReference>
<dbReference type="EMBL" id="PJNB01000001">
    <property type="protein sequence ID" value="PKW18823.1"/>
    <property type="molecule type" value="Genomic_DNA"/>
</dbReference>
<accession>A0A2N3Y7I3</accession>
<gene>
    <name evidence="2" type="ORF">A8926_6953</name>
</gene>
<feature type="region of interest" description="Disordered" evidence="1">
    <location>
        <begin position="78"/>
        <end position="124"/>
    </location>
</feature>
<organism evidence="2 3">
    <name type="scientific">Saccharopolyspora spinosa</name>
    <dbReference type="NCBI Taxonomy" id="60894"/>
    <lineage>
        <taxon>Bacteria</taxon>
        <taxon>Bacillati</taxon>
        <taxon>Actinomycetota</taxon>
        <taxon>Actinomycetes</taxon>
        <taxon>Pseudonocardiales</taxon>
        <taxon>Pseudonocardiaceae</taxon>
        <taxon>Saccharopolyspora</taxon>
    </lineage>
</organism>
<evidence type="ECO:0000256" key="1">
    <source>
        <dbReference type="SAM" id="MobiDB-lite"/>
    </source>
</evidence>
<comment type="caution">
    <text evidence="2">The sequence shown here is derived from an EMBL/GenBank/DDBJ whole genome shotgun (WGS) entry which is preliminary data.</text>
</comment>
<feature type="region of interest" description="Disordered" evidence="1">
    <location>
        <begin position="154"/>
        <end position="174"/>
    </location>
</feature>
<dbReference type="OrthoDB" id="513465at2"/>
<keyword evidence="3" id="KW-1185">Reference proteome</keyword>
<sequence>MRVVDTTLGELAKRQLANLCDVIDIDKSTPVQLLDEILGPVESRPLSEPPRWPSDIADDATPLEFSVQFEDNGARHLRIHAEALATPPQPGGQPQGRPEPRRDTGTPSRPGARPAARRSADPAMLDDIIGAVTDRPLDARAGLLAHVSLRLSPNRTGTSVYVSSEAYGGTPNQD</sequence>
<proteinExistence type="predicted"/>